<name>X0Y3K0_9ZZZZ</name>
<reference evidence="1" key="1">
    <citation type="journal article" date="2014" name="Front. Microbiol.">
        <title>High frequency of phylogenetically diverse reductive dehalogenase-homologous genes in deep subseafloor sedimentary metagenomes.</title>
        <authorList>
            <person name="Kawai M."/>
            <person name="Futagami T."/>
            <person name="Toyoda A."/>
            <person name="Takaki Y."/>
            <person name="Nishi S."/>
            <person name="Hori S."/>
            <person name="Arai W."/>
            <person name="Tsubouchi T."/>
            <person name="Morono Y."/>
            <person name="Uchiyama I."/>
            <person name="Ito T."/>
            <person name="Fujiyama A."/>
            <person name="Inagaki F."/>
            <person name="Takami H."/>
        </authorList>
    </citation>
    <scope>NUCLEOTIDE SEQUENCE</scope>
    <source>
        <strain evidence="1">Expedition CK06-06</strain>
    </source>
</reference>
<sequence>MTTIPFSADEIFQMAEQIERNGARFYRRAAQGVTDSRARQLLLDLAAMEDEHEKVFAAMRADLSPREREPTLVDPYGEAVLYLRGMADGHVFDVKVDPVKWLSGKQALEDILRTAIGLEKDSIVFYLGLKDIVPERLGKHRVDAIIKEEMGHIG</sequence>
<dbReference type="EMBL" id="BARS01051967">
    <property type="protein sequence ID" value="GAG50325.1"/>
    <property type="molecule type" value="Genomic_DNA"/>
</dbReference>
<organism evidence="1">
    <name type="scientific">marine sediment metagenome</name>
    <dbReference type="NCBI Taxonomy" id="412755"/>
    <lineage>
        <taxon>unclassified sequences</taxon>
        <taxon>metagenomes</taxon>
        <taxon>ecological metagenomes</taxon>
    </lineage>
</organism>
<protein>
    <submittedName>
        <fullName evidence="1">Uncharacterized protein</fullName>
    </submittedName>
</protein>
<gene>
    <name evidence="1" type="ORF">S01H1_77334</name>
</gene>
<feature type="non-terminal residue" evidence="1">
    <location>
        <position position="154"/>
    </location>
</feature>
<dbReference type="SUPFAM" id="SSF47240">
    <property type="entry name" value="Ferritin-like"/>
    <property type="match status" value="1"/>
</dbReference>
<comment type="caution">
    <text evidence="1">The sequence shown here is derived from an EMBL/GenBank/DDBJ whole genome shotgun (WGS) entry which is preliminary data.</text>
</comment>
<dbReference type="Gene3D" id="1.20.1260.10">
    <property type="match status" value="1"/>
</dbReference>
<accession>X0Y3K0</accession>
<dbReference type="InterPro" id="IPR012347">
    <property type="entry name" value="Ferritin-like"/>
</dbReference>
<dbReference type="CDD" id="cd01045">
    <property type="entry name" value="Ferritin_like_AB"/>
    <property type="match status" value="1"/>
</dbReference>
<proteinExistence type="predicted"/>
<evidence type="ECO:0000313" key="1">
    <source>
        <dbReference type="EMBL" id="GAG50325.1"/>
    </source>
</evidence>
<dbReference type="AlphaFoldDB" id="X0Y3K0"/>
<dbReference type="InterPro" id="IPR009078">
    <property type="entry name" value="Ferritin-like_SF"/>
</dbReference>